<evidence type="ECO:0000313" key="3">
    <source>
        <dbReference type="Proteomes" id="UP000015105"/>
    </source>
</evidence>
<name>A0A453Q786_AEGTS</name>
<organism evidence="2 3">
    <name type="scientific">Aegilops tauschii subsp. strangulata</name>
    <name type="common">Goatgrass</name>
    <dbReference type="NCBI Taxonomy" id="200361"/>
    <lineage>
        <taxon>Eukaryota</taxon>
        <taxon>Viridiplantae</taxon>
        <taxon>Streptophyta</taxon>
        <taxon>Embryophyta</taxon>
        <taxon>Tracheophyta</taxon>
        <taxon>Spermatophyta</taxon>
        <taxon>Magnoliopsida</taxon>
        <taxon>Liliopsida</taxon>
        <taxon>Poales</taxon>
        <taxon>Poaceae</taxon>
        <taxon>BOP clade</taxon>
        <taxon>Pooideae</taxon>
        <taxon>Triticodae</taxon>
        <taxon>Triticeae</taxon>
        <taxon>Triticinae</taxon>
        <taxon>Aegilops</taxon>
    </lineage>
</organism>
<reference evidence="2" key="3">
    <citation type="journal article" date="2017" name="Nature">
        <title>Genome sequence of the progenitor of the wheat D genome Aegilops tauschii.</title>
        <authorList>
            <person name="Luo M.C."/>
            <person name="Gu Y.Q."/>
            <person name="Puiu D."/>
            <person name="Wang H."/>
            <person name="Twardziok S.O."/>
            <person name="Deal K.R."/>
            <person name="Huo N."/>
            <person name="Zhu T."/>
            <person name="Wang L."/>
            <person name="Wang Y."/>
            <person name="McGuire P.E."/>
            <person name="Liu S."/>
            <person name="Long H."/>
            <person name="Ramasamy R.K."/>
            <person name="Rodriguez J.C."/>
            <person name="Van S.L."/>
            <person name="Yuan L."/>
            <person name="Wang Z."/>
            <person name="Xia Z."/>
            <person name="Xiao L."/>
            <person name="Anderson O.D."/>
            <person name="Ouyang S."/>
            <person name="Liang Y."/>
            <person name="Zimin A.V."/>
            <person name="Pertea G."/>
            <person name="Qi P."/>
            <person name="Bennetzen J.L."/>
            <person name="Dai X."/>
            <person name="Dawson M.W."/>
            <person name="Muller H.G."/>
            <person name="Kugler K."/>
            <person name="Rivarola-Duarte L."/>
            <person name="Spannagl M."/>
            <person name="Mayer K.F.X."/>
            <person name="Lu F.H."/>
            <person name="Bevan M.W."/>
            <person name="Leroy P."/>
            <person name="Li P."/>
            <person name="You F.M."/>
            <person name="Sun Q."/>
            <person name="Liu Z."/>
            <person name="Lyons E."/>
            <person name="Wicker T."/>
            <person name="Salzberg S.L."/>
            <person name="Devos K.M."/>
            <person name="Dvorak J."/>
        </authorList>
    </citation>
    <scope>NUCLEOTIDE SEQUENCE [LARGE SCALE GENOMIC DNA]</scope>
    <source>
        <strain evidence="2">cv. AL8/78</strain>
    </source>
</reference>
<protein>
    <submittedName>
        <fullName evidence="2">Uncharacterized protein</fullName>
    </submittedName>
</protein>
<reference evidence="2" key="4">
    <citation type="submission" date="2019-03" db="UniProtKB">
        <authorList>
            <consortium name="EnsemblPlants"/>
        </authorList>
    </citation>
    <scope>IDENTIFICATION</scope>
</reference>
<sequence>IRSACPAGHSTPPIRRKKIHPLNLPGGADHGRPKLTRPSSTASVAAASRCRGRHRRRRGGFGSDEEVVARRRRWR</sequence>
<dbReference type="Gramene" id="AET6Gv21004000.1">
    <property type="protein sequence ID" value="AET6Gv21004000.1"/>
    <property type="gene ID" value="AET6Gv21004000"/>
</dbReference>
<accession>A0A453Q786</accession>
<evidence type="ECO:0000313" key="2">
    <source>
        <dbReference type="EnsemblPlants" id="AET6Gv21004000.1"/>
    </source>
</evidence>
<keyword evidence="3" id="KW-1185">Reference proteome</keyword>
<feature type="compositionally biased region" description="Basic residues" evidence="1">
    <location>
        <begin position="50"/>
        <end position="59"/>
    </location>
</feature>
<proteinExistence type="predicted"/>
<dbReference type="AlphaFoldDB" id="A0A453Q786"/>
<reference evidence="3" key="2">
    <citation type="journal article" date="2017" name="Nat. Plants">
        <title>The Aegilops tauschii genome reveals multiple impacts of transposons.</title>
        <authorList>
            <person name="Zhao G."/>
            <person name="Zou C."/>
            <person name="Li K."/>
            <person name="Wang K."/>
            <person name="Li T."/>
            <person name="Gao L."/>
            <person name="Zhang X."/>
            <person name="Wang H."/>
            <person name="Yang Z."/>
            <person name="Liu X."/>
            <person name="Jiang W."/>
            <person name="Mao L."/>
            <person name="Kong X."/>
            <person name="Jiao Y."/>
            <person name="Jia J."/>
        </authorList>
    </citation>
    <scope>NUCLEOTIDE SEQUENCE [LARGE SCALE GENOMIC DNA]</scope>
    <source>
        <strain evidence="3">cv. AL8/78</strain>
    </source>
</reference>
<dbReference type="Proteomes" id="UP000015105">
    <property type="component" value="Chromosome 6D"/>
</dbReference>
<feature type="region of interest" description="Disordered" evidence="1">
    <location>
        <begin position="1"/>
        <end position="75"/>
    </location>
</feature>
<dbReference type="EnsemblPlants" id="AET6Gv21004000.1">
    <property type="protein sequence ID" value="AET6Gv21004000.1"/>
    <property type="gene ID" value="AET6Gv21004000"/>
</dbReference>
<evidence type="ECO:0000256" key="1">
    <source>
        <dbReference type="SAM" id="MobiDB-lite"/>
    </source>
</evidence>
<reference evidence="3" key="1">
    <citation type="journal article" date="2014" name="Science">
        <title>Ancient hybridizations among the ancestral genomes of bread wheat.</title>
        <authorList>
            <consortium name="International Wheat Genome Sequencing Consortium,"/>
            <person name="Marcussen T."/>
            <person name="Sandve S.R."/>
            <person name="Heier L."/>
            <person name="Spannagl M."/>
            <person name="Pfeifer M."/>
            <person name="Jakobsen K.S."/>
            <person name="Wulff B.B."/>
            <person name="Steuernagel B."/>
            <person name="Mayer K.F."/>
            <person name="Olsen O.A."/>
        </authorList>
    </citation>
    <scope>NUCLEOTIDE SEQUENCE [LARGE SCALE GENOMIC DNA]</scope>
    <source>
        <strain evidence="3">cv. AL8/78</strain>
    </source>
</reference>
<reference evidence="2" key="5">
    <citation type="journal article" date="2021" name="G3 (Bethesda)">
        <title>Aegilops tauschii genome assembly Aet v5.0 features greater sequence contiguity and improved annotation.</title>
        <authorList>
            <person name="Wang L."/>
            <person name="Zhu T."/>
            <person name="Rodriguez J.C."/>
            <person name="Deal K.R."/>
            <person name="Dubcovsky J."/>
            <person name="McGuire P.E."/>
            <person name="Lux T."/>
            <person name="Spannagl M."/>
            <person name="Mayer K.F.X."/>
            <person name="Baldrich P."/>
            <person name="Meyers B.C."/>
            <person name="Huo N."/>
            <person name="Gu Y.Q."/>
            <person name="Zhou H."/>
            <person name="Devos K.M."/>
            <person name="Bennetzen J.L."/>
            <person name="Unver T."/>
            <person name="Budak H."/>
            <person name="Gulick P.J."/>
            <person name="Galiba G."/>
            <person name="Kalapos B."/>
            <person name="Nelson D.R."/>
            <person name="Li P."/>
            <person name="You F.M."/>
            <person name="Luo M.C."/>
            <person name="Dvorak J."/>
        </authorList>
    </citation>
    <scope>NUCLEOTIDE SEQUENCE [LARGE SCALE GENOMIC DNA]</scope>
    <source>
        <strain evidence="2">cv. AL8/78</strain>
    </source>
</reference>